<dbReference type="Pfam" id="PF00327">
    <property type="entry name" value="Ribosomal_L30"/>
    <property type="match status" value="1"/>
</dbReference>
<dbReference type="SUPFAM" id="SSF55129">
    <property type="entry name" value="Ribosomal protein L30p/L7e"/>
    <property type="match status" value="1"/>
</dbReference>
<dbReference type="GO" id="GO:0005840">
    <property type="term" value="C:ribosome"/>
    <property type="evidence" value="ECO:0007669"/>
    <property type="project" value="UniProtKB-KW"/>
</dbReference>
<evidence type="ECO:0000313" key="8">
    <source>
        <dbReference type="Proteomes" id="UP001642405"/>
    </source>
</evidence>
<evidence type="ECO:0000256" key="1">
    <source>
        <dbReference type="ARBA" id="ARBA00007594"/>
    </source>
</evidence>
<keyword evidence="8" id="KW-1185">Reference proteome</keyword>
<protein>
    <recommendedName>
        <fullName evidence="4">Large ribosomal subunit protein uL30m</fullName>
    </recommendedName>
</protein>
<evidence type="ECO:0000313" key="7">
    <source>
        <dbReference type="EMBL" id="CAK7221623.1"/>
    </source>
</evidence>
<dbReference type="Proteomes" id="UP001642405">
    <property type="component" value="Unassembled WGS sequence"/>
</dbReference>
<dbReference type="InterPro" id="IPR005996">
    <property type="entry name" value="Ribosomal_uL30_bac-type"/>
</dbReference>
<evidence type="ECO:0000256" key="3">
    <source>
        <dbReference type="ARBA" id="ARBA00023274"/>
    </source>
</evidence>
<dbReference type="PANTHER" id="PTHR15892">
    <property type="entry name" value="MITOCHONDRIAL RIBOSOMAL PROTEIN L30"/>
    <property type="match status" value="1"/>
</dbReference>
<dbReference type="InterPro" id="IPR018038">
    <property type="entry name" value="Ribosomal_uL30_CS"/>
</dbReference>
<reference evidence="7 8" key="1">
    <citation type="submission" date="2024-01" db="EMBL/GenBank/DDBJ databases">
        <authorList>
            <person name="Allen C."/>
            <person name="Tagirdzhanova G."/>
        </authorList>
    </citation>
    <scope>NUCLEOTIDE SEQUENCE [LARGE SCALE GENOMIC DNA]</scope>
</reference>
<gene>
    <name evidence="7" type="primary">MRPL33</name>
    <name evidence="7" type="ORF">SCUCBS95973_004561</name>
</gene>
<dbReference type="PANTHER" id="PTHR15892:SF2">
    <property type="entry name" value="LARGE RIBOSOMAL SUBUNIT PROTEIN UL30M"/>
    <property type="match status" value="1"/>
</dbReference>
<evidence type="ECO:0000256" key="4">
    <source>
        <dbReference type="ARBA" id="ARBA00035281"/>
    </source>
</evidence>
<proteinExistence type="inferred from homology"/>
<comment type="similarity">
    <text evidence="1 5">Belongs to the universal ribosomal protein uL30 family.</text>
</comment>
<feature type="domain" description="Large ribosomal subunit protein uL30-like ferredoxin-like fold" evidence="6">
    <location>
        <begin position="5"/>
        <end position="54"/>
    </location>
</feature>
<dbReference type="CDD" id="cd01658">
    <property type="entry name" value="Ribosomal_L30"/>
    <property type="match status" value="1"/>
</dbReference>
<dbReference type="EMBL" id="CAWUHB010000023">
    <property type="protein sequence ID" value="CAK7221623.1"/>
    <property type="molecule type" value="Genomic_DNA"/>
</dbReference>
<dbReference type="NCBIfam" id="TIGR01308">
    <property type="entry name" value="rpmD_bact"/>
    <property type="match status" value="1"/>
</dbReference>
<keyword evidence="2 5" id="KW-0689">Ribosomal protein</keyword>
<keyword evidence="3 5" id="KW-0687">Ribonucleoprotein</keyword>
<accession>A0ABP0BPP5</accession>
<dbReference type="InterPro" id="IPR016082">
    <property type="entry name" value="Ribosomal_uL30_ferredoxin-like"/>
</dbReference>
<name>A0ABP0BPP5_9PEZI</name>
<evidence type="ECO:0000256" key="2">
    <source>
        <dbReference type="ARBA" id="ARBA00022980"/>
    </source>
</evidence>
<sequence>MSFFQITLHRSSIGLPQRTRDALAALGLRRRNQTVVHAVSQSTAGLIFSVKELVKVKEVTEGREETLAKLKAARRPDPGFVVARKYHELNKQASQEQPGSSS</sequence>
<comment type="caution">
    <text evidence="7">The sequence shown here is derived from an EMBL/GenBank/DDBJ whole genome shotgun (WGS) entry which is preliminary data.</text>
</comment>
<dbReference type="Gene3D" id="3.30.1390.20">
    <property type="entry name" value="Ribosomal protein L30, ferredoxin-like fold domain"/>
    <property type="match status" value="1"/>
</dbReference>
<dbReference type="PROSITE" id="PS00634">
    <property type="entry name" value="RIBOSOMAL_L30"/>
    <property type="match status" value="1"/>
</dbReference>
<organism evidence="7 8">
    <name type="scientific">Sporothrix curviconia</name>
    <dbReference type="NCBI Taxonomy" id="1260050"/>
    <lineage>
        <taxon>Eukaryota</taxon>
        <taxon>Fungi</taxon>
        <taxon>Dikarya</taxon>
        <taxon>Ascomycota</taxon>
        <taxon>Pezizomycotina</taxon>
        <taxon>Sordariomycetes</taxon>
        <taxon>Sordariomycetidae</taxon>
        <taxon>Ophiostomatales</taxon>
        <taxon>Ophiostomataceae</taxon>
        <taxon>Sporothrix</taxon>
    </lineage>
</organism>
<evidence type="ECO:0000256" key="5">
    <source>
        <dbReference type="RuleBase" id="RU003734"/>
    </source>
</evidence>
<dbReference type="InterPro" id="IPR036919">
    <property type="entry name" value="Ribo_uL30_ferredoxin-like_sf"/>
</dbReference>
<evidence type="ECO:0000259" key="6">
    <source>
        <dbReference type="Pfam" id="PF00327"/>
    </source>
</evidence>